<keyword evidence="2" id="KW-0732">Signal</keyword>
<gene>
    <name evidence="3" type="ORF">FA09DRAFT_17809</name>
</gene>
<feature type="compositionally biased region" description="Polar residues" evidence="1">
    <location>
        <begin position="156"/>
        <end position="175"/>
    </location>
</feature>
<accession>A0A316Z962</accession>
<name>A0A316Z962_9BASI</name>
<dbReference type="AlphaFoldDB" id="A0A316Z962"/>
<evidence type="ECO:0000313" key="4">
    <source>
        <dbReference type="Proteomes" id="UP000245946"/>
    </source>
</evidence>
<dbReference type="Proteomes" id="UP000245946">
    <property type="component" value="Unassembled WGS sequence"/>
</dbReference>
<feature type="signal peptide" evidence="2">
    <location>
        <begin position="1"/>
        <end position="25"/>
    </location>
</feature>
<feature type="compositionally biased region" description="Low complexity" evidence="1">
    <location>
        <begin position="134"/>
        <end position="144"/>
    </location>
</feature>
<dbReference type="GeneID" id="37266867"/>
<sequence>MVVPRRAAPARCCCLFVAALCSCRALLQWLPCARLACAAGRRACLVLLQAHESWLFSQISSVVGRSGRRCLRSGTEDKYECHCRLVAAPTSSTGRHVKDAPLPLVPLSRLPCCCAASRRAHSPSTDDPALKPRSSGNQQSGGQSALPTAGRRASVPSPSLAANRSSSGQQQRARC</sequence>
<protein>
    <recommendedName>
        <fullName evidence="5">Secreted protein</fullName>
    </recommendedName>
</protein>
<feature type="chain" id="PRO_5016425444" description="Secreted protein" evidence="2">
    <location>
        <begin position="26"/>
        <end position="175"/>
    </location>
</feature>
<proteinExistence type="predicted"/>
<reference evidence="3 4" key="1">
    <citation type="journal article" date="2018" name="Mol. Biol. Evol.">
        <title>Broad Genomic Sampling Reveals a Smut Pathogenic Ancestry of the Fungal Clade Ustilaginomycotina.</title>
        <authorList>
            <person name="Kijpornyongpan T."/>
            <person name="Mondo S.J."/>
            <person name="Barry K."/>
            <person name="Sandor L."/>
            <person name="Lee J."/>
            <person name="Lipzen A."/>
            <person name="Pangilinan J."/>
            <person name="LaButti K."/>
            <person name="Hainaut M."/>
            <person name="Henrissat B."/>
            <person name="Grigoriev I.V."/>
            <person name="Spatafora J.W."/>
            <person name="Aime M.C."/>
        </authorList>
    </citation>
    <scope>NUCLEOTIDE SEQUENCE [LARGE SCALE GENOMIC DNA]</scope>
    <source>
        <strain evidence="3 4">MCA 4186</strain>
    </source>
</reference>
<organism evidence="3 4">
    <name type="scientific">Tilletiopsis washingtonensis</name>
    <dbReference type="NCBI Taxonomy" id="58919"/>
    <lineage>
        <taxon>Eukaryota</taxon>
        <taxon>Fungi</taxon>
        <taxon>Dikarya</taxon>
        <taxon>Basidiomycota</taxon>
        <taxon>Ustilaginomycotina</taxon>
        <taxon>Exobasidiomycetes</taxon>
        <taxon>Entylomatales</taxon>
        <taxon>Entylomatales incertae sedis</taxon>
        <taxon>Tilletiopsis</taxon>
    </lineage>
</organism>
<keyword evidence="4" id="KW-1185">Reference proteome</keyword>
<dbReference type="RefSeq" id="XP_025598400.1">
    <property type="nucleotide sequence ID" value="XM_025739321.1"/>
</dbReference>
<dbReference type="EMBL" id="KZ819292">
    <property type="protein sequence ID" value="PWN98121.1"/>
    <property type="molecule type" value="Genomic_DNA"/>
</dbReference>
<evidence type="ECO:0008006" key="5">
    <source>
        <dbReference type="Google" id="ProtNLM"/>
    </source>
</evidence>
<feature type="region of interest" description="Disordered" evidence="1">
    <location>
        <begin position="119"/>
        <end position="175"/>
    </location>
</feature>
<evidence type="ECO:0000256" key="1">
    <source>
        <dbReference type="SAM" id="MobiDB-lite"/>
    </source>
</evidence>
<dbReference type="PROSITE" id="PS51257">
    <property type="entry name" value="PROKAR_LIPOPROTEIN"/>
    <property type="match status" value="1"/>
</dbReference>
<evidence type="ECO:0000256" key="2">
    <source>
        <dbReference type="SAM" id="SignalP"/>
    </source>
</evidence>
<evidence type="ECO:0000313" key="3">
    <source>
        <dbReference type="EMBL" id="PWN98121.1"/>
    </source>
</evidence>